<evidence type="ECO:0000313" key="9">
    <source>
        <dbReference type="Proteomes" id="UP001159405"/>
    </source>
</evidence>
<dbReference type="NCBIfam" id="NF040941">
    <property type="entry name" value="GGGWT_bact"/>
    <property type="match status" value="1"/>
</dbReference>
<dbReference type="InterPro" id="IPR014716">
    <property type="entry name" value="Fibrinogen_a/b/g_C_1"/>
</dbReference>
<dbReference type="Proteomes" id="UP001159405">
    <property type="component" value="Unassembled WGS sequence"/>
</dbReference>
<evidence type="ECO:0000256" key="2">
    <source>
        <dbReference type="ARBA" id="ARBA00022734"/>
    </source>
</evidence>
<dbReference type="InterPro" id="IPR002181">
    <property type="entry name" value="Fibrinogen_a/b/g_C_dom"/>
</dbReference>
<organism evidence="8 9">
    <name type="scientific">Porites lobata</name>
    <dbReference type="NCBI Taxonomy" id="104759"/>
    <lineage>
        <taxon>Eukaryota</taxon>
        <taxon>Metazoa</taxon>
        <taxon>Cnidaria</taxon>
        <taxon>Anthozoa</taxon>
        <taxon>Hexacorallia</taxon>
        <taxon>Scleractinia</taxon>
        <taxon>Fungiina</taxon>
        <taxon>Poritidae</taxon>
        <taxon>Porites</taxon>
    </lineage>
</organism>
<keyword evidence="6" id="KW-0732">Signal</keyword>
<keyword evidence="4" id="KW-1015">Disulfide bond</keyword>
<comment type="caution">
    <text evidence="8">The sequence shown here is derived from an EMBL/GenBank/DDBJ whole genome shotgun (WGS) entry which is preliminary data.</text>
</comment>
<dbReference type="Gene3D" id="3.90.215.10">
    <property type="entry name" value="Gamma Fibrinogen, chain A, domain 1"/>
    <property type="match status" value="1"/>
</dbReference>
<evidence type="ECO:0000256" key="4">
    <source>
        <dbReference type="ARBA" id="ARBA00023157"/>
    </source>
</evidence>
<reference evidence="8 9" key="1">
    <citation type="submission" date="2022-05" db="EMBL/GenBank/DDBJ databases">
        <authorList>
            <consortium name="Genoscope - CEA"/>
            <person name="William W."/>
        </authorList>
    </citation>
    <scope>NUCLEOTIDE SEQUENCE [LARGE SCALE GENOMIC DNA]</scope>
</reference>
<evidence type="ECO:0000256" key="5">
    <source>
        <dbReference type="SAM" id="MobiDB-lite"/>
    </source>
</evidence>
<proteinExistence type="predicted"/>
<evidence type="ECO:0000259" key="7">
    <source>
        <dbReference type="PROSITE" id="PS51406"/>
    </source>
</evidence>
<evidence type="ECO:0000256" key="1">
    <source>
        <dbReference type="ARBA" id="ARBA00022723"/>
    </source>
</evidence>
<feature type="region of interest" description="Disordered" evidence="5">
    <location>
        <begin position="194"/>
        <end position="213"/>
    </location>
</feature>
<feature type="domain" description="Fibrinogen C-terminal" evidence="7">
    <location>
        <begin position="121"/>
        <end position="174"/>
    </location>
</feature>
<dbReference type="InterPro" id="IPR036056">
    <property type="entry name" value="Fibrinogen-like_C"/>
</dbReference>
<evidence type="ECO:0000256" key="3">
    <source>
        <dbReference type="ARBA" id="ARBA00022837"/>
    </source>
</evidence>
<gene>
    <name evidence="8" type="ORF">PLOB_00041911</name>
</gene>
<dbReference type="Pfam" id="PF00147">
    <property type="entry name" value="Fibrinogen_C"/>
    <property type="match status" value="1"/>
</dbReference>
<name>A0ABN8PEW8_9CNID</name>
<evidence type="ECO:0000313" key="8">
    <source>
        <dbReference type="EMBL" id="CAH3141713.1"/>
    </source>
</evidence>
<sequence length="342" mass="38447">MLDRTYLFFVLPLVLAIKAEESGTFFTVEENEFLLNEKVFLRIKGQSLFSCSQICARRSGCKGANFLREKAEEGICLLLSELQTEHPDLTQKWQGSFYLKKSFIDQAILMPYFVGPAIDTIHPTANHNSCQAILDHNNHASSGVYQIDLDGGTQDNAFRVYCDMDTEGGGWTLVWSYTFTDYDDFDDNSNAVTPRPNWPANSEVDVPVSTTPPQSEKDYNALNFSMWKHLGKQVLIKSNINNWLMCQPGTGSLVDWKTGSVSCQVIKRVTTKCQSTQGPTNIWISESDNSYGPMYGTSGKSGIYYYFDGSQSNGWPTHDPCAQNQENNLRDVNSPHGNIFIR</sequence>
<keyword evidence="2" id="KW-0430">Lectin</keyword>
<protein>
    <recommendedName>
        <fullName evidence="7">Fibrinogen C-terminal domain-containing protein</fullName>
    </recommendedName>
</protein>
<keyword evidence="3" id="KW-0106">Calcium</keyword>
<keyword evidence="9" id="KW-1185">Reference proteome</keyword>
<dbReference type="EMBL" id="CALNXK010000067">
    <property type="protein sequence ID" value="CAH3141713.1"/>
    <property type="molecule type" value="Genomic_DNA"/>
</dbReference>
<evidence type="ECO:0000256" key="6">
    <source>
        <dbReference type="SAM" id="SignalP"/>
    </source>
</evidence>
<dbReference type="PROSITE" id="PS51406">
    <property type="entry name" value="FIBRINOGEN_C_2"/>
    <property type="match status" value="1"/>
</dbReference>
<dbReference type="PANTHER" id="PTHR16146:SF46">
    <property type="entry name" value="INTELECTIN-1A-RELATED"/>
    <property type="match status" value="1"/>
</dbReference>
<dbReference type="SUPFAM" id="SSF56496">
    <property type="entry name" value="Fibrinogen C-terminal domain-like"/>
    <property type="match status" value="1"/>
</dbReference>
<dbReference type="PANTHER" id="PTHR16146">
    <property type="entry name" value="INTELECTIN"/>
    <property type="match status" value="1"/>
</dbReference>
<feature type="signal peptide" evidence="6">
    <location>
        <begin position="1"/>
        <end position="16"/>
    </location>
</feature>
<keyword evidence="1" id="KW-0479">Metal-binding</keyword>
<feature type="chain" id="PRO_5046215906" description="Fibrinogen C-terminal domain-containing protein" evidence="6">
    <location>
        <begin position="17"/>
        <end position="342"/>
    </location>
</feature>
<accession>A0ABN8PEW8</accession>